<name>A0A1M5UUY2_9BRAD</name>
<gene>
    <name evidence="2" type="ORF">SAMN05443248_5609</name>
</gene>
<evidence type="ECO:0000313" key="3">
    <source>
        <dbReference type="Proteomes" id="UP000189796"/>
    </source>
</evidence>
<sequence length="84" mass="9203">MNGSTIEKRTAPRHRVLKRGTLAFVGGGGVDCMVRNISSNGARLDIVNPVGLPPSFKLVIEADQFIRRCHPVWSNDNRIGVAFD</sequence>
<organism evidence="2 3">
    <name type="scientific">Bradyrhizobium erythrophlei</name>
    <dbReference type="NCBI Taxonomy" id="1437360"/>
    <lineage>
        <taxon>Bacteria</taxon>
        <taxon>Pseudomonadati</taxon>
        <taxon>Pseudomonadota</taxon>
        <taxon>Alphaproteobacteria</taxon>
        <taxon>Hyphomicrobiales</taxon>
        <taxon>Nitrobacteraceae</taxon>
        <taxon>Bradyrhizobium</taxon>
    </lineage>
</organism>
<protein>
    <submittedName>
        <fullName evidence="2">PilZ domain-containing protein</fullName>
    </submittedName>
</protein>
<dbReference type="Proteomes" id="UP000189796">
    <property type="component" value="Chromosome I"/>
</dbReference>
<proteinExistence type="predicted"/>
<dbReference type="AlphaFoldDB" id="A0A1M5UUY2"/>
<dbReference type="EMBL" id="LT670817">
    <property type="protein sequence ID" value="SHH66765.1"/>
    <property type="molecule type" value="Genomic_DNA"/>
</dbReference>
<dbReference type="InterPro" id="IPR009875">
    <property type="entry name" value="PilZ_domain"/>
</dbReference>
<evidence type="ECO:0000313" key="2">
    <source>
        <dbReference type="EMBL" id="SHH66765.1"/>
    </source>
</evidence>
<dbReference type="GO" id="GO:0035438">
    <property type="term" value="F:cyclic-di-GMP binding"/>
    <property type="evidence" value="ECO:0007669"/>
    <property type="project" value="InterPro"/>
</dbReference>
<accession>A0A1M5UUY2</accession>
<feature type="domain" description="PilZ" evidence="1">
    <location>
        <begin position="7"/>
        <end position="83"/>
    </location>
</feature>
<dbReference type="SUPFAM" id="SSF141371">
    <property type="entry name" value="PilZ domain-like"/>
    <property type="match status" value="1"/>
</dbReference>
<dbReference type="RefSeq" id="WP_079604185.1">
    <property type="nucleotide sequence ID" value="NZ_LT670817.1"/>
</dbReference>
<evidence type="ECO:0000259" key="1">
    <source>
        <dbReference type="Pfam" id="PF07238"/>
    </source>
</evidence>
<dbReference type="OrthoDB" id="7188320at2"/>
<dbReference type="Pfam" id="PF07238">
    <property type="entry name" value="PilZ"/>
    <property type="match status" value="1"/>
</dbReference>
<reference evidence="2 3" key="1">
    <citation type="submission" date="2016-11" db="EMBL/GenBank/DDBJ databases">
        <authorList>
            <person name="Jaros S."/>
            <person name="Januszkiewicz K."/>
            <person name="Wedrychowicz H."/>
        </authorList>
    </citation>
    <scope>NUCLEOTIDE SEQUENCE [LARGE SCALE GENOMIC DNA]</scope>
    <source>
        <strain evidence="2 3">GAS138</strain>
    </source>
</reference>